<gene>
    <name evidence="2" type="ORF">Tco_0953409</name>
</gene>
<reference evidence="2" key="1">
    <citation type="journal article" date="2022" name="Int. J. Mol. Sci.">
        <title>Draft Genome of Tanacetum Coccineum: Genomic Comparison of Closely Related Tanacetum-Family Plants.</title>
        <authorList>
            <person name="Yamashiro T."/>
            <person name="Shiraishi A."/>
            <person name="Nakayama K."/>
            <person name="Satake H."/>
        </authorList>
    </citation>
    <scope>NUCLEOTIDE SEQUENCE</scope>
</reference>
<accession>A0ABQ5E452</accession>
<keyword evidence="3" id="KW-1185">Reference proteome</keyword>
<reference evidence="2" key="2">
    <citation type="submission" date="2022-01" db="EMBL/GenBank/DDBJ databases">
        <authorList>
            <person name="Yamashiro T."/>
            <person name="Shiraishi A."/>
            <person name="Satake H."/>
            <person name="Nakayama K."/>
        </authorList>
    </citation>
    <scope>NUCLEOTIDE SEQUENCE</scope>
</reference>
<organism evidence="2 3">
    <name type="scientific">Tanacetum coccineum</name>
    <dbReference type="NCBI Taxonomy" id="301880"/>
    <lineage>
        <taxon>Eukaryota</taxon>
        <taxon>Viridiplantae</taxon>
        <taxon>Streptophyta</taxon>
        <taxon>Embryophyta</taxon>
        <taxon>Tracheophyta</taxon>
        <taxon>Spermatophyta</taxon>
        <taxon>Magnoliopsida</taxon>
        <taxon>eudicotyledons</taxon>
        <taxon>Gunneridae</taxon>
        <taxon>Pentapetalae</taxon>
        <taxon>asterids</taxon>
        <taxon>campanulids</taxon>
        <taxon>Asterales</taxon>
        <taxon>Asteraceae</taxon>
        <taxon>Asteroideae</taxon>
        <taxon>Anthemideae</taxon>
        <taxon>Anthemidinae</taxon>
        <taxon>Tanacetum</taxon>
    </lineage>
</organism>
<dbReference type="Proteomes" id="UP001151760">
    <property type="component" value="Unassembled WGS sequence"/>
</dbReference>
<evidence type="ECO:0000313" key="2">
    <source>
        <dbReference type="EMBL" id="GJT44694.1"/>
    </source>
</evidence>
<protein>
    <submittedName>
        <fullName evidence="2">Uncharacterized protein</fullName>
    </submittedName>
</protein>
<evidence type="ECO:0000313" key="3">
    <source>
        <dbReference type="Proteomes" id="UP001151760"/>
    </source>
</evidence>
<evidence type="ECO:0000256" key="1">
    <source>
        <dbReference type="SAM" id="MobiDB-lite"/>
    </source>
</evidence>
<comment type="caution">
    <text evidence="2">The sequence shown here is derived from an EMBL/GenBank/DDBJ whole genome shotgun (WGS) entry which is preliminary data.</text>
</comment>
<feature type="region of interest" description="Disordered" evidence="1">
    <location>
        <begin position="310"/>
        <end position="330"/>
    </location>
</feature>
<name>A0ABQ5E452_9ASTR</name>
<sequence length="622" mass="69998">MEKRQAGSTLSRKKLRGSFGLGKRKIIDHTSWDPGGKAKRKQVLRNFHGEVGPLYSEMNENHLRKQLRICSKPRKRGGQGWWKFEKQSIKHTRNDKIPGYGEDYLHIRRSKIISHLNVQWSSGPRRPTPSDEQSKRGKDQSGNQSGTSGTDRRKRNSLSYLAESKESANVRAPSIMTEKGAMKRRARQMQIYFVSRAPRGARKENKLHRHVKVYWHRSNLECKKAMTIFSDPSSYLITTEDGKGQVTPQEKRVAPGTVDLFTDVILRTVDGCGSRSDDSRIRKSFVFAKATLRILVYYLADNAQGRKDAYKSMSGMPSTQARPKKSAGKTESIHSWHFTIGVSHRPSAHRDTHDVEENWIYREEDRDMLHTPIAKAFPSSGEDITAIALSAALASTVMDPRIIAEKPLYSDWYSTTDVTLLTLNITLGDCPIVLRLASNLLRMNQLFQDGRLDHFICRRLPNGSRCELLSKSIGTGSASGTDELGIARAFRVYGLFVIVQAARSAVDGRKLLVIRMSLESSELTVTTKIDVDVVKIEVETSCCVEVSRTDVVFLCFLHKVTDLGVSLKIPYASSLCFSRSQRKAWFQRELALRRTLFFGIVLVLAHSMLASMLGSDEASADS</sequence>
<feature type="compositionally biased region" description="Basic and acidic residues" evidence="1">
    <location>
        <begin position="128"/>
        <end position="139"/>
    </location>
</feature>
<dbReference type="EMBL" id="BQNB010015836">
    <property type="protein sequence ID" value="GJT44694.1"/>
    <property type="molecule type" value="Genomic_DNA"/>
</dbReference>
<feature type="compositionally biased region" description="Polar residues" evidence="1">
    <location>
        <begin position="140"/>
        <end position="149"/>
    </location>
</feature>
<feature type="region of interest" description="Disordered" evidence="1">
    <location>
        <begin position="117"/>
        <end position="156"/>
    </location>
</feature>
<proteinExistence type="predicted"/>